<dbReference type="SUPFAM" id="SSF52540">
    <property type="entry name" value="P-loop containing nucleoside triphosphate hydrolases"/>
    <property type="match status" value="1"/>
</dbReference>
<dbReference type="InterPro" id="IPR036388">
    <property type="entry name" value="WH-like_DNA-bd_sf"/>
</dbReference>
<dbReference type="GO" id="GO:0003677">
    <property type="term" value="F:DNA binding"/>
    <property type="evidence" value="ECO:0007669"/>
    <property type="project" value="InterPro"/>
</dbReference>
<dbReference type="Pfam" id="PF13191">
    <property type="entry name" value="AAA_16"/>
    <property type="match status" value="1"/>
</dbReference>
<evidence type="ECO:0000313" key="4">
    <source>
        <dbReference type="EMBL" id="WIX76550.1"/>
    </source>
</evidence>
<dbReference type="Proteomes" id="UP001236014">
    <property type="component" value="Chromosome"/>
</dbReference>
<protein>
    <submittedName>
        <fullName evidence="4">LuxR C-terminal-related transcriptional regulator</fullName>
    </submittedName>
</protein>
<keyword evidence="5" id="KW-1185">Reference proteome</keyword>
<dbReference type="AlphaFoldDB" id="A0A9Y2IA04"/>
<evidence type="ECO:0000256" key="1">
    <source>
        <dbReference type="ARBA" id="ARBA00022741"/>
    </source>
</evidence>
<feature type="domain" description="HTH luxR-type" evidence="3">
    <location>
        <begin position="769"/>
        <end position="834"/>
    </location>
</feature>
<dbReference type="PRINTS" id="PR00038">
    <property type="entry name" value="HTHLUXR"/>
</dbReference>
<gene>
    <name evidence="4" type="ORF">QRX50_34510</name>
</gene>
<dbReference type="InterPro" id="IPR041664">
    <property type="entry name" value="AAA_16"/>
</dbReference>
<dbReference type="Pfam" id="PF00196">
    <property type="entry name" value="GerE"/>
    <property type="match status" value="1"/>
</dbReference>
<dbReference type="Gene3D" id="1.10.10.10">
    <property type="entry name" value="Winged helix-like DNA-binding domain superfamily/Winged helix DNA-binding domain"/>
    <property type="match status" value="1"/>
</dbReference>
<dbReference type="GO" id="GO:0005737">
    <property type="term" value="C:cytoplasm"/>
    <property type="evidence" value="ECO:0007669"/>
    <property type="project" value="TreeGrafter"/>
</dbReference>
<dbReference type="Gene3D" id="3.40.50.300">
    <property type="entry name" value="P-loop containing nucleotide triphosphate hydrolases"/>
    <property type="match status" value="1"/>
</dbReference>
<dbReference type="SMART" id="SM00421">
    <property type="entry name" value="HTH_LUXR"/>
    <property type="match status" value="1"/>
</dbReference>
<dbReference type="KEGG" id="acab:QRX50_34510"/>
<dbReference type="InterPro" id="IPR000792">
    <property type="entry name" value="Tscrpt_reg_LuxR_C"/>
</dbReference>
<accession>A0A9Y2IA04</accession>
<reference evidence="4 5" key="1">
    <citation type="submission" date="2023-06" db="EMBL/GenBank/DDBJ databases">
        <authorList>
            <person name="Oyuntsetseg B."/>
            <person name="Kim S.B."/>
        </authorList>
    </citation>
    <scope>NUCLEOTIDE SEQUENCE [LARGE SCALE GENOMIC DNA]</scope>
    <source>
        <strain evidence="4 5">2-15</strain>
    </source>
</reference>
<organism evidence="4 5">
    <name type="scientific">Amycolatopsis carbonis</name>
    <dbReference type="NCBI Taxonomy" id="715471"/>
    <lineage>
        <taxon>Bacteria</taxon>
        <taxon>Bacillati</taxon>
        <taxon>Actinomycetota</taxon>
        <taxon>Actinomycetes</taxon>
        <taxon>Pseudonocardiales</taxon>
        <taxon>Pseudonocardiaceae</taxon>
        <taxon>Amycolatopsis</taxon>
    </lineage>
</organism>
<keyword evidence="2" id="KW-0067">ATP-binding</keyword>
<dbReference type="PANTHER" id="PTHR16305:SF35">
    <property type="entry name" value="TRANSCRIPTIONAL ACTIVATOR DOMAIN"/>
    <property type="match status" value="1"/>
</dbReference>
<dbReference type="GO" id="GO:0006355">
    <property type="term" value="P:regulation of DNA-templated transcription"/>
    <property type="evidence" value="ECO:0007669"/>
    <property type="project" value="InterPro"/>
</dbReference>
<name>A0A9Y2IA04_9PSEU</name>
<sequence length="842" mass="87775">MPDPNPANAVTDVTLHGRAAEVHLLDQLVRDGRGALVLRGAPGVGKTALLRHVVARARGYRVVHVRSSETRPYAALRQLCTELGGVFEQLLPHQARALRAVTEDSDPFLVGVATTVLVSAAAPVLCVVDDVQGLDEPSVRALSFVARRLPERRVVLLFAERAGAGVLADLPELVVPELCRAGARALVESLVAEPVDEDVVDRFVAETRGNPRAIRSAVHALAPAGGFGLADGNPDADSRERVLRLGSASRTLLLAAAADPTGDVALLWRAATRLGIPTVAPDGLLTVGEWVTFTDPAVRGWVYHGATPSERRTVHRALADASTSADRRAWHHARSVAGPDPAAAGGLVAQVSSARQRGGPSAAAAFLRVAAALTADPALRAERVLAAAAAELDAGQPGRALRLLDAMTGPLEPAQRVEAARLRAWLTFTSTRTPAAAEALLRATHQAAAFGPPGQAGLDALGAAVLTGVDFAPGSASPCDGLAAGLMLRGADGFGAAVGPLTAALETARPSWLAGLVAAELWDDQAWHRAVSGAADPGALPDVLTGRALFSIHTGNLTGAAALDDEARTMSAKLGQAPLSHATPLVAAWRGQEFIGPAGHGLARTCVELATAVAGNAVGDHSRALAAAQRVVERDEVATAGWALVELVEAAAGAGRLGVADNALQMLVDRTDRCGTDWALGAQARSRALLAEGPEAGLLFREAIERLARTKIRTLLARTRLGHGEWLRRQGRDDEAAGPLRAAYGEFLRMGATAFADRAQLAIGEPETPATTTPALTPQENRIAALARDGLTNSEIGAALSISPRTVEYHLRKVFAKLRITSRAELHVAFAEHRPGTEDAPR</sequence>
<dbReference type="GO" id="GO:0004016">
    <property type="term" value="F:adenylate cyclase activity"/>
    <property type="evidence" value="ECO:0007669"/>
    <property type="project" value="TreeGrafter"/>
</dbReference>
<keyword evidence="1" id="KW-0547">Nucleotide-binding</keyword>
<dbReference type="InterPro" id="IPR016032">
    <property type="entry name" value="Sig_transdc_resp-reg_C-effctor"/>
</dbReference>
<dbReference type="GO" id="GO:0005524">
    <property type="term" value="F:ATP binding"/>
    <property type="evidence" value="ECO:0007669"/>
    <property type="project" value="UniProtKB-KW"/>
</dbReference>
<evidence type="ECO:0000259" key="3">
    <source>
        <dbReference type="PROSITE" id="PS50043"/>
    </source>
</evidence>
<dbReference type="CDD" id="cd06170">
    <property type="entry name" value="LuxR_C_like"/>
    <property type="match status" value="1"/>
</dbReference>
<dbReference type="EMBL" id="CP127294">
    <property type="protein sequence ID" value="WIX76550.1"/>
    <property type="molecule type" value="Genomic_DNA"/>
</dbReference>
<dbReference type="SUPFAM" id="SSF46894">
    <property type="entry name" value="C-terminal effector domain of the bipartite response regulators"/>
    <property type="match status" value="1"/>
</dbReference>
<evidence type="ECO:0000256" key="2">
    <source>
        <dbReference type="ARBA" id="ARBA00022840"/>
    </source>
</evidence>
<dbReference type="RefSeq" id="WP_285967298.1">
    <property type="nucleotide sequence ID" value="NZ_CP127294.1"/>
</dbReference>
<dbReference type="PANTHER" id="PTHR16305">
    <property type="entry name" value="TESTICULAR SOLUBLE ADENYLYL CYCLASE"/>
    <property type="match status" value="1"/>
</dbReference>
<proteinExistence type="predicted"/>
<dbReference type="PROSITE" id="PS50043">
    <property type="entry name" value="HTH_LUXR_2"/>
    <property type="match status" value="1"/>
</dbReference>
<evidence type="ECO:0000313" key="5">
    <source>
        <dbReference type="Proteomes" id="UP001236014"/>
    </source>
</evidence>
<dbReference type="InterPro" id="IPR027417">
    <property type="entry name" value="P-loop_NTPase"/>
</dbReference>